<feature type="transmembrane region" description="Helical" evidence="1">
    <location>
        <begin position="246"/>
        <end position="266"/>
    </location>
</feature>
<dbReference type="AlphaFoldDB" id="A0A1W0E9A4"/>
<sequence length="565" mass="66134">MGFYKNCNEKINEKDCKSLTKDKYREMVEKHTSTKLGLVFPVISIEWKRVLLFSLIKFVAAVQFNTARVFKDRVVYILDNIGLIYFLNLLVFICNFFILKFYTWLVKKYGVNKATEKFLCYMALFFCFYNVLFYFSNFISSGAFVKEMFNGNLKIIRNLNFIEIIALLVFNAVYVLFYLSTDIITHAIISVILMAYFLQNMTSFQIKRYFRIIGAFNGISYLFSSFLTSFYANLEINWFTKKSEKWLFMFFYFVNAFFSIVLVIVIKITGKQMKNYLYQGEQEELGITKNKPKSTLNFIEMLKLICFNDLLYSISVFSLLYNLFSSLFGTVDKFTYKAYITYILQHPNQNPFQFGEATFSRLQAHFKKFEFYAQSIMLILIMLSPVLTKLWQIFGFFAFGAIMLILYAFAAVTQCLVTIYNYPFTHNGKSSLFGLKFGNFSPNFYLEAFLACINNFLIKLSKSGFFGIAKEVYFARIVPSDRVVFKSICDGVIPRLCKVIVSFYGIFVTQVLGIVDVRKIYIITFTAMLLIIILAFKPLIFITRHLKRAEKNDEYLICTKNKKEF</sequence>
<protein>
    <submittedName>
        <fullName evidence="2">NTT1</fullName>
    </submittedName>
</protein>
<keyword evidence="3" id="KW-1185">Reference proteome</keyword>
<keyword evidence="1" id="KW-0472">Membrane</keyword>
<feature type="transmembrane region" description="Helical" evidence="1">
    <location>
        <begin position="520"/>
        <end position="542"/>
    </location>
</feature>
<feature type="transmembrane region" description="Helical" evidence="1">
    <location>
        <begin position="164"/>
        <end position="197"/>
    </location>
</feature>
<dbReference type="EMBL" id="MNPJ01000001">
    <property type="protein sequence ID" value="OQS55834.1"/>
    <property type="molecule type" value="Genomic_DNA"/>
</dbReference>
<evidence type="ECO:0000256" key="1">
    <source>
        <dbReference type="SAM" id="Phobius"/>
    </source>
</evidence>
<evidence type="ECO:0000313" key="2">
    <source>
        <dbReference type="EMBL" id="OQS55834.1"/>
    </source>
</evidence>
<feature type="transmembrane region" description="Helical" evidence="1">
    <location>
        <begin position="82"/>
        <end position="106"/>
    </location>
</feature>
<feature type="transmembrane region" description="Helical" evidence="1">
    <location>
        <begin position="496"/>
        <end position="514"/>
    </location>
</feature>
<feature type="transmembrane region" description="Helical" evidence="1">
    <location>
        <begin position="209"/>
        <end position="234"/>
    </location>
</feature>
<accession>A0A1W0E9A4</accession>
<dbReference type="VEuPathDB" id="MicrosporidiaDB:EHP00_376"/>
<proteinExistence type="predicted"/>
<dbReference type="STRING" id="646526.A0A1W0E9A4"/>
<keyword evidence="1" id="KW-0812">Transmembrane</keyword>
<feature type="transmembrane region" description="Helical" evidence="1">
    <location>
        <begin position="394"/>
        <end position="420"/>
    </location>
</feature>
<evidence type="ECO:0000313" key="3">
    <source>
        <dbReference type="Proteomes" id="UP000192758"/>
    </source>
</evidence>
<name>A0A1W0E9A4_9MICR</name>
<dbReference type="Proteomes" id="UP000192758">
    <property type="component" value="Unassembled WGS sequence"/>
</dbReference>
<organism evidence="2 3">
    <name type="scientific">Ecytonucleospora hepatopenaei</name>
    <dbReference type="NCBI Taxonomy" id="646526"/>
    <lineage>
        <taxon>Eukaryota</taxon>
        <taxon>Fungi</taxon>
        <taxon>Fungi incertae sedis</taxon>
        <taxon>Microsporidia</taxon>
        <taxon>Enterocytozoonidae</taxon>
        <taxon>Ecytonucleospora</taxon>
    </lineage>
</organism>
<comment type="caution">
    <text evidence="2">The sequence shown here is derived from an EMBL/GenBank/DDBJ whole genome shotgun (WGS) entry which is preliminary data.</text>
</comment>
<feature type="transmembrane region" description="Helical" evidence="1">
    <location>
        <begin position="301"/>
        <end position="324"/>
    </location>
</feature>
<reference evidence="2 3" key="1">
    <citation type="journal article" date="2017" name="Environ. Microbiol.">
        <title>Decay of the glycolytic pathway and adaptation to intranuclear parasitism within Enterocytozoonidae microsporidia.</title>
        <authorList>
            <person name="Wiredu Boakye D."/>
            <person name="Jaroenlak P."/>
            <person name="Prachumwat A."/>
            <person name="Williams T.A."/>
            <person name="Bateman K.S."/>
            <person name="Itsathitphaisarn O."/>
            <person name="Sritunyalucksana K."/>
            <person name="Paszkiewicz K.H."/>
            <person name="Moore K.A."/>
            <person name="Stentiford G.D."/>
            <person name="Williams B.A."/>
        </authorList>
    </citation>
    <scope>NUCLEOTIDE SEQUENCE [LARGE SCALE GENOMIC DNA]</scope>
    <source>
        <strain evidence="2 3">TH1</strain>
    </source>
</reference>
<dbReference type="OrthoDB" id="10582211at2759"/>
<feature type="transmembrane region" description="Helical" evidence="1">
    <location>
        <begin position="118"/>
        <end position="144"/>
    </location>
</feature>
<gene>
    <name evidence="2" type="primary">NTT1</name>
    <name evidence="2" type="ORF">EHP00_376</name>
</gene>
<keyword evidence="1" id="KW-1133">Transmembrane helix</keyword>